<evidence type="ECO:0000256" key="1">
    <source>
        <dbReference type="ARBA" id="ARBA00023002"/>
    </source>
</evidence>
<keyword evidence="2" id="KW-0520">NAD</keyword>
<accession>A0AAV6UDM6</accession>
<dbReference type="SUPFAM" id="SSF51735">
    <property type="entry name" value="NAD(P)-binding Rossmann-fold domains"/>
    <property type="match status" value="1"/>
</dbReference>
<dbReference type="Gene3D" id="3.40.50.720">
    <property type="entry name" value="NAD(P)-binding Rossmann-like Domain"/>
    <property type="match status" value="2"/>
</dbReference>
<dbReference type="PANTHER" id="PTHR43333:SF1">
    <property type="entry name" value="D-ISOMER SPECIFIC 2-HYDROXYACID DEHYDROGENASE NAD-BINDING DOMAIN-CONTAINING PROTEIN"/>
    <property type="match status" value="1"/>
</dbReference>
<dbReference type="GO" id="GO:0016491">
    <property type="term" value="F:oxidoreductase activity"/>
    <property type="evidence" value="ECO:0007669"/>
    <property type="project" value="UniProtKB-KW"/>
</dbReference>
<dbReference type="AlphaFoldDB" id="A0AAV6UDM6"/>
<dbReference type="Proteomes" id="UP000827092">
    <property type="component" value="Unassembled WGS sequence"/>
</dbReference>
<keyword evidence="1" id="KW-0560">Oxidoreductase</keyword>
<dbReference type="Pfam" id="PF02826">
    <property type="entry name" value="2-Hacid_dh_C"/>
    <property type="match status" value="1"/>
</dbReference>
<protein>
    <recommendedName>
        <fullName evidence="3">D-isomer specific 2-hydroxyacid dehydrogenase NAD-binding domain-containing protein</fullName>
    </recommendedName>
</protein>
<reference evidence="4 5" key="1">
    <citation type="journal article" date="2022" name="Nat. Ecol. Evol.">
        <title>A masculinizing supergene underlies an exaggerated male reproductive morph in a spider.</title>
        <authorList>
            <person name="Hendrickx F."/>
            <person name="De Corte Z."/>
            <person name="Sonet G."/>
            <person name="Van Belleghem S.M."/>
            <person name="Kostlbacher S."/>
            <person name="Vangestel C."/>
        </authorList>
    </citation>
    <scope>NUCLEOTIDE SEQUENCE [LARGE SCALE GENOMIC DNA]</scope>
    <source>
        <strain evidence="4">W744_W776</strain>
    </source>
</reference>
<evidence type="ECO:0000256" key="2">
    <source>
        <dbReference type="ARBA" id="ARBA00023027"/>
    </source>
</evidence>
<name>A0AAV6UDM6_9ARAC</name>
<dbReference type="GO" id="GO:0051287">
    <property type="term" value="F:NAD binding"/>
    <property type="evidence" value="ECO:0007669"/>
    <property type="project" value="InterPro"/>
</dbReference>
<sequence length="347" mass="38451">MLFRNPFGVTKLLKMAQCFSSPSVVAVPKVFVLSKIPDLIEKLKLFALPGIQLKNIPILGTNIDEEDIDSLKEAEILVCDTDLLIKNYKNMPNLKWAHSTWAGVQSLFKAFAKEPSFTITRHGGDAFCGVMAEYVMCQILICERKFKLCWKNQQSKTWSNTNFSHRSLNQITVTILGAGNMGTAVANFLKLRGTTVLGFARKPRPLHKNDVFDKISNDLVEVIKDCDYLCNTLPSTPLTTGILNSSLLKNCQKSPVLINVGRGSLITEDELVHALQNGTLSGAVLDVFEQEPLPASSRLWDMPQVTITPHIATLSTAEHVAEEFFNSFSSYIDGHGLSNILDWSAGY</sequence>
<evidence type="ECO:0000313" key="4">
    <source>
        <dbReference type="EMBL" id="KAG8181953.1"/>
    </source>
</evidence>
<evidence type="ECO:0000313" key="5">
    <source>
        <dbReference type="Proteomes" id="UP000827092"/>
    </source>
</evidence>
<gene>
    <name evidence="4" type="ORF">JTE90_026894</name>
</gene>
<keyword evidence="5" id="KW-1185">Reference proteome</keyword>
<dbReference type="PANTHER" id="PTHR43333">
    <property type="entry name" value="2-HACID_DH_C DOMAIN-CONTAINING PROTEIN"/>
    <property type="match status" value="1"/>
</dbReference>
<dbReference type="InterPro" id="IPR006140">
    <property type="entry name" value="D-isomer_DH_NAD-bd"/>
</dbReference>
<evidence type="ECO:0000259" key="3">
    <source>
        <dbReference type="Pfam" id="PF02826"/>
    </source>
</evidence>
<proteinExistence type="predicted"/>
<dbReference type="EMBL" id="JAFNEN010000486">
    <property type="protein sequence ID" value="KAG8181953.1"/>
    <property type="molecule type" value="Genomic_DNA"/>
</dbReference>
<dbReference type="SUPFAM" id="SSF52283">
    <property type="entry name" value="Formate/glycerate dehydrogenase catalytic domain-like"/>
    <property type="match status" value="1"/>
</dbReference>
<feature type="domain" description="D-isomer specific 2-hydroxyacid dehydrogenase NAD-binding" evidence="3">
    <location>
        <begin position="138"/>
        <end position="312"/>
    </location>
</feature>
<organism evidence="4 5">
    <name type="scientific">Oedothorax gibbosus</name>
    <dbReference type="NCBI Taxonomy" id="931172"/>
    <lineage>
        <taxon>Eukaryota</taxon>
        <taxon>Metazoa</taxon>
        <taxon>Ecdysozoa</taxon>
        <taxon>Arthropoda</taxon>
        <taxon>Chelicerata</taxon>
        <taxon>Arachnida</taxon>
        <taxon>Araneae</taxon>
        <taxon>Araneomorphae</taxon>
        <taxon>Entelegynae</taxon>
        <taxon>Araneoidea</taxon>
        <taxon>Linyphiidae</taxon>
        <taxon>Erigoninae</taxon>
        <taxon>Oedothorax</taxon>
    </lineage>
</organism>
<dbReference type="CDD" id="cd05300">
    <property type="entry name" value="2-Hacid_dh_1"/>
    <property type="match status" value="1"/>
</dbReference>
<comment type="caution">
    <text evidence="4">The sequence shown here is derived from an EMBL/GenBank/DDBJ whole genome shotgun (WGS) entry which is preliminary data.</text>
</comment>
<dbReference type="FunFam" id="3.40.50.720:FF:000363">
    <property type="entry name" value="D-isomer specific 2-hydroxyacid dehydrogenase"/>
    <property type="match status" value="1"/>
</dbReference>
<dbReference type="InterPro" id="IPR036291">
    <property type="entry name" value="NAD(P)-bd_dom_sf"/>
</dbReference>